<dbReference type="EMBL" id="CADCTM010000659">
    <property type="protein sequence ID" value="CAA9284720.1"/>
    <property type="molecule type" value="Genomic_DNA"/>
</dbReference>
<feature type="non-terminal residue" evidence="1">
    <location>
        <position position="1"/>
    </location>
</feature>
<organism evidence="1">
    <name type="scientific">uncultured Coleofasciculus sp</name>
    <dbReference type="NCBI Taxonomy" id="1267456"/>
    <lineage>
        <taxon>Bacteria</taxon>
        <taxon>Bacillati</taxon>
        <taxon>Cyanobacteriota</taxon>
        <taxon>Cyanophyceae</taxon>
        <taxon>Coleofasciculales</taxon>
        <taxon>Coleofasciculaceae</taxon>
        <taxon>Coleofasciculus</taxon>
        <taxon>environmental samples</taxon>
    </lineage>
</organism>
<feature type="non-terminal residue" evidence="1">
    <location>
        <position position="47"/>
    </location>
</feature>
<accession>A0A6J4JQ73</accession>
<name>A0A6J4JQ73_9CYAN</name>
<reference evidence="1" key="1">
    <citation type="submission" date="2020-02" db="EMBL/GenBank/DDBJ databases">
        <authorList>
            <person name="Meier V. D."/>
        </authorList>
    </citation>
    <scope>NUCLEOTIDE SEQUENCE</scope>
    <source>
        <strain evidence="1">AVDCRST_MAG92</strain>
    </source>
</reference>
<dbReference type="AlphaFoldDB" id="A0A6J4JQ73"/>
<evidence type="ECO:0000313" key="1">
    <source>
        <dbReference type="EMBL" id="CAA9284720.1"/>
    </source>
</evidence>
<gene>
    <name evidence="1" type="ORF">AVDCRST_MAG92-3798</name>
</gene>
<proteinExistence type="predicted"/>
<sequence>ATNCWNIRRTSQAQGEYLPQANRQKSISSICFLDNPCYPRAEFLLFI</sequence>
<protein>
    <submittedName>
        <fullName evidence="1">Uncharacterized protein</fullName>
    </submittedName>
</protein>